<dbReference type="AlphaFoldDB" id="Q6BZ10"/>
<dbReference type="Proteomes" id="UP000000599">
    <property type="component" value="Chromosome A"/>
</dbReference>
<dbReference type="OrthoDB" id="3997115at2759"/>
<keyword evidence="2" id="KW-1185">Reference proteome</keyword>
<dbReference type="InParanoid" id="Q6BZ10"/>
<dbReference type="KEGG" id="dha:DEHA2A05456g"/>
<proteinExistence type="predicted"/>
<evidence type="ECO:0000313" key="1">
    <source>
        <dbReference type="EMBL" id="CAG84514.2"/>
    </source>
</evidence>
<protein>
    <submittedName>
        <fullName evidence="1">DEHA2A05456p</fullName>
    </submittedName>
</protein>
<name>Q6BZ10_DEBHA</name>
<sequence>MKRKWASSDIEKISEKVYKNQSLQILQVPTFKVQKYNVQQLNKLQIPPTLESVSESPKATAWVSDLLHSMFNSTDEIKFDDQDEPCTNGNNGVKVLVFLGAMGKEYITSIRGQLEHYVDSMIFISSSLKLDSCDAGHHSDDQQCLQLSTYFELIDPLGGGAYPLDYLVVVDSQDYIRCRIPIRICRNNFHSPHEKFGVDLERLPSLIEEYMQHFMSISAITY</sequence>
<dbReference type="VEuPathDB" id="FungiDB:DEHA2A05456g"/>
<organism evidence="1 2">
    <name type="scientific">Debaryomyces hansenii (strain ATCC 36239 / CBS 767 / BCRC 21394 / JCM 1990 / NBRC 0083 / IGC 2968)</name>
    <name type="common">Yeast</name>
    <name type="synonym">Torulaspora hansenii</name>
    <dbReference type="NCBI Taxonomy" id="284592"/>
    <lineage>
        <taxon>Eukaryota</taxon>
        <taxon>Fungi</taxon>
        <taxon>Dikarya</taxon>
        <taxon>Ascomycota</taxon>
        <taxon>Saccharomycotina</taxon>
        <taxon>Pichiomycetes</taxon>
        <taxon>Debaryomycetaceae</taxon>
        <taxon>Debaryomyces</taxon>
    </lineage>
</organism>
<dbReference type="EMBL" id="CR382133">
    <property type="protein sequence ID" value="CAG84514.2"/>
    <property type="molecule type" value="Genomic_DNA"/>
</dbReference>
<evidence type="ECO:0000313" key="2">
    <source>
        <dbReference type="Proteomes" id="UP000000599"/>
    </source>
</evidence>
<reference evidence="1 2" key="1">
    <citation type="journal article" date="2004" name="Nature">
        <title>Genome evolution in yeasts.</title>
        <authorList>
            <consortium name="Genolevures"/>
            <person name="Dujon B."/>
            <person name="Sherman D."/>
            <person name="Fischer G."/>
            <person name="Durrens P."/>
            <person name="Casaregola S."/>
            <person name="Lafontaine I."/>
            <person name="de Montigny J."/>
            <person name="Marck C."/>
            <person name="Neuveglise C."/>
            <person name="Talla E."/>
            <person name="Goffard N."/>
            <person name="Frangeul L."/>
            <person name="Aigle M."/>
            <person name="Anthouard V."/>
            <person name="Babour A."/>
            <person name="Barbe V."/>
            <person name="Barnay S."/>
            <person name="Blanchin S."/>
            <person name="Beckerich J.M."/>
            <person name="Beyne E."/>
            <person name="Bleykasten C."/>
            <person name="Boisrame A."/>
            <person name="Boyer J."/>
            <person name="Cattolico L."/>
            <person name="Confanioleri F."/>
            <person name="de Daruvar A."/>
            <person name="Despons L."/>
            <person name="Fabre E."/>
            <person name="Fairhead C."/>
            <person name="Ferry-Dumazet H."/>
            <person name="Groppi A."/>
            <person name="Hantraye F."/>
            <person name="Hennequin C."/>
            <person name="Jauniaux N."/>
            <person name="Joyet P."/>
            <person name="Kachouri R."/>
            <person name="Kerrest A."/>
            <person name="Koszul R."/>
            <person name="Lemaire M."/>
            <person name="Lesur I."/>
            <person name="Ma L."/>
            <person name="Muller H."/>
            <person name="Nicaud J.M."/>
            <person name="Nikolski M."/>
            <person name="Oztas S."/>
            <person name="Ozier-Kalogeropoulos O."/>
            <person name="Pellenz S."/>
            <person name="Potier S."/>
            <person name="Richard G.F."/>
            <person name="Straub M.L."/>
            <person name="Suleau A."/>
            <person name="Swennene D."/>
            <person name="Tekaia F."/>
            <person name="Wesolowski-Louvel M."/>
            <person name="Westhof E."/>
            <person name="Wirth B."/>
            <person name="Zeniou-Meyer M."/>
            <person name="Zivanovic I."/>
            <person name="Bolotin-Fukuhara M."/>
            <person name="Thierry A."/>
            <person name="Bouchier C."/>
            <person name="Caudron B."/>
            <person name="Scarpelli C."/>
            <person name="Gaillardin C."/>
            <person name="Weissenbach J."/>
            <person name="Wincker P."/>
            <person name="Souciet J.L."/>
        </authorList>
    </citation>
    <scope>NUCLEOTIDE SEQUENCE [LARGE SCALE GENOMIC DNA]</scope>
    <source>
        <strain evidence="2">ATCC 36239 / CBS 767 / BCRC 21394 / JCM 1990 / NBRC 0083 / IGC 2968</strain>
    </source>
</reference>
<dbReference type="GeneID" id="2899901"/>
<dbReference type="eggNOG" id="ENOG502RQ8E">
    <property type="taxonomic scope" value="Eukaryota"/>
</dbReference>
<dbReference type="RefSeq" id="XP_456559.2">
    <property type="nucleotide sequence ID" value="XM_456559.1"/>
</dbReference>
<accession>Q6BZ10</accession>
<dbReference type="HOGENOM" id="CLU_098019_0_0_1"/>
<gene>
    <name evidence="1" type="ordered locus">DEHA2A05456g</name>
</gene>